<sequence length="156" mass="17705">MAEAPIADDIHTYEYKVPAIPAYIAFALNYSYFWMVPYWIAEFILFCVKDRLVRNGVGTGDWVILFLWVIAQPVSTILGISSIKQGSCQLCSPFWFYILIGIISIFFTIYIASLVNTILLLEIILSVITIIIQIILFFGTSISFFIQMSPPKSKSL</sequence>
<feature type="transmembrane region" description="Helical" evidence="1">
    <location>
        <begin position="20"/>
        <end position="41"/>
    </location>
</feature>
<comment type="caution">
    <text evidence="2">The sequence shown here is derived from an EMBL/GenBank/DDBJ whole genome shotgun (WGS) entry which is preliminary data.</text>
</comment>
<keyword evidence="1" id="KW-0472">Membrane</keyword>
<gene>
    <name evidence="2" type="ORF">TRFO_02714</name>
</gene>
<evidence type="ECO:0000313" key="2">
    <source>
        <dbReference type="EMBL" id="OHT16450.1"/>
    </source>
</evidence>
<evidence type="ECO:0008006" key="4">
    <source>
        <dbReference type="Google" id="ProtNLM"/>
    </source>
</evidence>
<feature type="transmembrane region" description="Helical" evidence="1">
    <location>
        <begin position="119"/>
        <end position="146"/>
    </location>
</feature>
<dbReference type="GeneID" id="94825564"/>
<proteinExistence type="predicted"/>
<dbReference type="VEuPathDB" id="TrichDB:TRFO_02714"/>
<dbReference type="RefSeq" id="XP_068369586.1">
    <property type="nucleotide sequence ID" value="XM_068490860.1"/>
</dbReference>
<dbReference type="EMBL" id="MLAK01000111">
    <property type="protein sequence ID" value="OHT16450.1"/>
    <property type="molecule type" value="Genomic_DNA"/>
</dbReference>
<accession>A0A1J4KZ67</accession>
<organism evidence="2 3">
    <name type="scientific">Tritrichomonas foetus</name>
    <dbReference type="NCBI Taxonomy" id="1144522"/>
    <lineage>
        <taxon>Eukaryota</taxon>
        <taxon>Metamonada</taxon>
        <taxon>Parabasalia</taxon>
        <taxon>Tritrichomonadida</taxon>
        <taxon>Tritrichomonadidae</taxon>
        <taxon>Tritrichomonas</taxon>
    </lineage>
</organism>
<name>A0A1J4KZ67_9EUKA</name>
<feature type="transmembrane region" description="Helical" evidence="1">
    <location>
        <begin position="62"/>
        <end position="82"/>
    </location>
</feature>
<keyword evidence="1" id="KW-1133">Transmembrane helix</keyword>
<dbReference type="AlphaFoldDB" id="A0A1J4KZ67"/>
<reference evidence="2" key="1">
    <citation type="submission" date="2016-10" db="EMBL/GenBank/DDBJ databases">
        <authorList>
            <person name="Benchimol M."/>
            <person name="Almeida L.G."/>
            <person name="Vasconcelos A.T."/>
            <person name="Perreira-Neves A."/>
            <person name="Rosa I.A."/>
            <person name="Tasca T."/>
            <person name="Bogo M.R."/>
            <person name="de Souza W."/>
        </authorList>
    </citation>
    <scope>NUCLEOTIDE SEQUENCE [LARGE SCALE GENOMIC DNA]</scope>
    <source>
        <strain evidence="2">K</strain>
    </source>
</reference>
<keyword evidence="1" id="KW-0812">Transmembrane</keyword>
<dbReference type="Proteomes" id="UP000179807">
    <property type="component" value="Unassembled WGS sequence"/>
</dbReference>
<protein>
    <recommendedName>
        <fullName evidence="4">Transmembrane protein</fullName>
    </recommendedName>
</protein>
<keyword evidence="3" id="KW-1185">Reference proteome</keyword>
<feature type="transmembrane region" description="Helical" evidence="1">
    <location>
        <begin position="94"/>
        <end position="112"/>
    </location>
</feature>
<evidence type="ECO:0000256" key="1">
    <source>
        <dbReference type="SAM" id="Phobius"/>
    </source>
</evidence>
<evidence type="ECO:0000313" key="3">
    <source>
        <dbReference type="Proteomes" id="UP000179807"/>
    </source>
</evidence>